<evidence type="ECO:0000313" key="2">
    <source>
        <dbReference type="EMBL" id="KAF8905737.1"/>
    </source>
</evidence>
<dbReference type="AlphaFoldDB" id="A0A9P5NR33"/>
<dbReference type="OrthoDB" id="428260at2759"/>
<reference evidence="2" key="1">
    <citation type="submission" date="2020-11" db="EMBL/GenBank/DDBJ databases">
        <authorList>
            <consortium name="DOE Joint Genome Institute"/>
            <person name="Ahrendt S."/>
            <person name="Riley R."/>
            <person name="Andreopoulos W."/>
            <person name="LaButti K."/>
            <person name="Pangilinan J."/>
            <person name="Ruiz-duenas F.J."/>
            <person name="Barrasa J.M."/>
            <person name="Sanchez-Garcia M."/>
            <person name="Camarero S."/>
            <person name="Miyauchi S."/>
            <person name="Serrano A."/>
            <person name="Linde D."/>
            <person name="Babiker R."/>
            <person name="Drula E."/>
            <person name="Ayuso-Fernandez I."/>
            <person name="Pacheco R."/>
            <person name="Padilla G."/>
            <person name="Ferreira P."/>
            <person name="Barriuso J."/>
            <person name="Kellner H."/>
            <person name="Castanera R."/>
            <person name="Alfaro M."/>
            <person name="Ramirez L."/>
            <person name="Pisabarro A.G."/>
            <person name="Kuo A."/>
            <person name="Tritt A."/>
            <person name="Lipzen A."/>
            <person name="He G."/>
            <person name="Yan M."/>
            <person name="Ng V."/>
            <person name="Cullen D."/>
            <person name="Martin F."/>
            <person name="Rosso M.-N."/>
            <person name="Henrissat B."/>
            <person name="Hibbett D."/>
            <person name="Martinez A.T."/>
            <person name="Grigoriev I.V."/>
        </authorList>
    </citation>
    <scope>NUCLEOTIDE SEQUENCE</scope>
    <source>
        <strain evidence="2">AH 44721</strain>
    </source>
</reference>
<dbReference type="InterPro" id="IPR001466">
    <property type="entry name" value="Beta-lactam-related"/>
</dbReference>
<evidence type="ECO:0000313" key="3">
    <source>
        <dbReference type="Proteomes" id="UP000724874"/>
    </source>
</evidence>
<accession>A0A9P5NR33</accession>
<dbReference type="SUPFAM" id="SSF56601">
    <property type="entry name" value="beta-lactamase/transpeptidase-like"/>
    <property type="match status" value="1"/>
</dbReference>
<dbReference type="PANTHER" id="PTHR43283:SF3">
    <property type="entry name" value="BETA-LACTAMASE FAMILY PROTEIN (AFU_ORTHOLOGUE AFUA_5G07500)"/>
    <property type="match status" value="1"/>
</dbReference>
<dbReference type="Proteomes" id="UP000724874">
    <property type="component" value="Unassembled WGS sequence"/>
</dbReference>
<keyword evidence="3" id="KW-1185">Reference proteome</keyword>
<dbReference type="InterPro" id="IPR050789">
    <property type="entry name" value="Diverse_Enzym_Activities"/>
</dbReference>
<dbReference type="InterPro" id="IPR012338">
    <property type="entry name" value="Beta-lactam/transpept-like"/>
</dbReference>
<organism evidence="2 3">
    <name type="scientific">Gymnopilus junonius</name>
    <name type="common">Spectacular rustgill mushroom</name>
    <name type="synonym">Gymnopilus spectabilis subsp. junonius</name>
    <dbReference type="NCBI Taxonomy" id="109634"/>
    <lineage>
        <taxon>Eukaryota</taxon>
        <taxon>Fungi</taxon>
        <taxon>Dikarya</taxon>
        <taxon>Basidiomycota</taxon>
        <taxon>Agaricomycotina</taxon>
        <taxon>Agaricomycetes</taxon>
        <taxon>Agaricomycetidae</taxon>
        <taxon>Agaricales</taxon>
        <taxon>Agaricineae</taxon>
        <taxon>Hymenogastraceae</taxon>
        <taxon>Gymnopilus</taxon>
    </lineage>
</organism>
<dbReference type="Pfam" id="PF00144">
    <property type="entry name" value="Beta-lactamase"/>
    <property type="match status" value="1"/>
</dbReference>
<name>A0A9P5NR33_GYMJU</name>
<dbReference type="EMBL" id="JADNYJ010000021">
    <property type="protein sequence ID" value="KAF8905737.1"/>
    <property type="molecule type" value="Genomic_DNA"/>
</dbReference>
<dbReference type="Gene3D" id="3.40.710.10">
    <property type="entry name" value="DD-peptidase/beta-lactamase superfamily"/>
    <property type="match status" value="1"/>
</dbReference>
<protein>
    <submittedName>
        <fullName evidence="2">Beta-lactamase</fullName>
    </submittedName>
</protein>
<gene>
    <name evidence="2" type="ORF">CPB84DRAFT_1844741</name>
</gene>
<comment type="caution">
    <text evidence="2">The sequence shown here is derived from an EMBL/GenBank/DDBJ whole genome shotgun (WGS) entry which is preliminary data.</text>
</comment>
<evidence type="ECO:0000259" key="1">
    <source>
        <dbReference type="Pfam" id="PF00144"/>
    </source>
</evidence>
<proteinExistence type="predicted"/>
<sequence length="410" mass="45677">MTAFSENGKQALDNLIKGTLDSKKTPGFILGVSNTDGEIYFNGGGSRIQNDLGSGEVNPDSIFWICSQTKLITAVAGLKLIELGKLAFDTPVADYLPQLRDPVIADSVSTTKTTFRPAKNVLTVRHLFNFTSGLFYPQDEETVTTGSLHRGYYSKEVHVAEDPLDEWFNILKGDLPGVPLKFEPGTDFVYGWSSDVLGFVIEKASGQTLDQFFKEHIFKPLGMQSSFYLTPELEKRLVDLSWREKDGRLSPWSDQLPIIERDPVKLKLNLGGVGLYSSMRDYLKLLRHLLQINVGKPVVNPILTQESVHSIWVPALPEAGEKSIDEFVFLPFPHSLQWGTAMAINKEDWPNRRKKGVAYWGGYAGTEHFIDPANGIAVVFGVQILPWGDKEVAQTLFPKLEKLVYAALAN</sequence>
<feature type="domain" description="Beta-lactamase-related" evidence="1">
    <location>
        <begin position="12"/>
        <end position="387"/>
    </location>
</feature>
<dbReference type="PANTHER" id="PTHR43283">
    <property type="entry name" value="BETA-LACTAMASE-RELATED"/>
    <property type="match status" value="1"/>
</dbReference>